<accession>A0A9D3X7F8</accession>
<organism evidence="1 2">
    <name type="scientific">Mauremys mutica</name>
    <name type="common">yellowpond turtle</name>
    <dbReference type="NCBI Taxonomy" id="74926"/>
    <lineage>
        <taxon>Eukaryota</taxon>
        <taxon>Metazoa</taxon>
        <taxon>Chordata</taxon>
        <taxon>Craniata</taxon>
        <taxon>Vertebrata</taxon>
        <taxon>Euteleostomi</taxon>
        <taxon>Archelosauria</taxon>
        <taxon>Testudinata</taxon>
        <taxon>Testudines</taxon>
        <taxon>Cryptodira</taxon>
        <taxon>Durocryptodira</taxon>
        <taxon>Testudinoidea</taxon>
        <taxon>Geoemydidae</taxon>
        <taxon>Geoemydinae</taxon>
        <taxon>Mauremys</taxon>
    </lineage>
</organism>
<reference evidence="1" key="1">
    <citation type="submission" date="2021-09" db="EMBL/GenBank/DDBJ databases">
        <title>The genome of Mauremys mutica provides insights into the evolution of semi-aquatic lifestyle.</title>
        <authorList>
            <person name="Gong S."/>
            <person name="Gao Y."/>
        </authorList>
    </citation>
    <scope>NUCLEOTIDE SEQUENCE</scope>
    <source>
        <strain evidence="1">MM-2020</strain>
        <tissue evidence="1">Muscle</tissue>
    </source>
</reference>
<dbReference type="Proteomes" id="UP000827986">
    <property type="component" value="Unassembled WGS sequence"/>
</dbReference>
<name>A0A9D3X7F8_9SAUR</name>
<keyword evidence="2" id="KW-1185">Reference proteome</keyword>
<protein>
    <submittedName>
        <fullName evidence="1">Uncharacterized protein</fullName>
    </submittedName>
</protein>
<proteinExistence type="predicted"/>
<evidence type="ECO:0000313" key="1">
    <source>
        <dbReference type="EMBL" id="KAH1174242.1"/>
    </source>
</evidence>
<dbReference type="EMBL" id="JAHDVG010000480">
    <property type="protein sequence ID" value="KAH1174242.1"/>
    <property type="molecule type" value="Genomic_DNA"/>
</dbReference>
<dbReference type="AlphaFoldDB" id="A0A9D3X7F8"/>
<sequence length="117" mass="13247">MAEQHIARIRPALARTKYKTPWFSVLAYPVCSHLFLTASVSFQEGFFIQIIPALTGMQTDERSTPAGHYYQDLIAHRRRRVKYVIQSAGRGCREMNALAIYEKPSVSSGSQFSILLP</sequence>
<gene>
    <name evidence="1" type="ORF">KIL84_002386</name>
</gene>
<evidence type="ECO:0000313" key="2">
    <source>
        <dbReference type="Proteomes" id="UP000827986"/>
    </source>
</evidence>
<comment type="caution">
    <text evidence="1">The sequence shown here is derived from an EMBL/GenBank/DDBJ whole genome shotgun (WGS) entry which is preliminary data.</text>
</comment>